<organism evidence="1">
    <name type="scientific">uncultured Microcoleus sp</name>
    <dbReference type="NCBI Taxonomy" id="259945"/>
    <lineage>
        <taxon>Bacteria</taxon>
        <taxon>Bacillati</taxon>
        <taxon>Cyanobacteriota</taxon>
        <taxon>Cyanophyceae</taxon>
        <taxon>Oscillatoriophycideae</taxon>
        <taxon>Oscillatoriales</taxon>
        <taxon>Microcoleaceae</taxon>
        <taxon>Microcoleus</taxon>
        <taxon>environmental samples</taxon>
    </lineage>
</organism>
<proteinExistence type="predicted"/>
<dbReference type="EMBL" id="CADCTZ010000497">
    <property type="protein sequence ID" value="CAA9348129.1"/>
    <property type="molecule type" value="Genomic_DNA"/>
</dbReference>
<dbReference type="AlphaFoldDB" id="A0A6J4M4U5"/>
<evidence type="ECO:0000313" key="1">
    <source>
        <dbReference type="EMBL" id="CAA9348129.1"/>
    </source>
</evidence>
<accession>A0A6J4M4U5</accession>
<protein>
    <submittedName>
        <fullName evidence="1">Uncharacterized protein</fullName>
    </submittedName>
</protein>
<sequence length="74" mass="9150">MRFKKIFSLSRSYHWRSQPAKCKPNLLKCQRVRDRFWILDFRFWIEQGNRGGLDRSRQSSLGRRKRVFLPKYCL</sequence>
<gene>
    <name evidence="1" type="ORF">AVDCRST_MAG84-2739</name>
</gene>
<name>A0A6J4M4U5_9CYAN</name>
<reference evidence="1" key="1">
    <citation type="submission" date="2020-02" db="EMBL/GenBank/DDBJ databases">
        <authorList>
            <person name="Meier V. D."/>
        </authorList>
    </citation>
    <scope>NUCLEOTIDE SEQUENCE</scope>
    <source>
        <strain evidence="1">AVDCRST_MAG84</strain>
    </source>
</reference>